<dbReference type="AlphaFoldDB" id="A0AAV4WJL1"/>
<evidence type="ECO:0000313" key="1">
    <source>
        <dbReference type="EMBL" id="GIY83065.1"/>
    </source>
</evidence>
<comment type="caution">
    <text evidence="1">The sequence shown here is derived from an EMBL/GenBank/DDBJ whole genome shotgun (WGS) entry which is preliminary data.</text>
</comment>
<organism evidence="1 2">
    <name type="scientific">Caerostris extrusa</name>
    <name type="common">Bark spider</name>
    <name type="synonym">Caerostris bankana</name>
    <dbReference type="NCBI Taxonomy" id="172846"/>
    <lineage>
        <taxon>Eukaryota</taxon>
        <taxon>Metazoa</taxon>
        <taxon>Ecdysozoa</taxon>
        <taxon>Arthropoda</taxon>
        <taxon>Chelicerata</taxon>
        <taxon>Arachnida</taxon>
        <taxon>Araneae</taxon>
        <taxon>Araneomorphae</taxon>
        <taxon>Entelegynae</taxon>
        <taxon>Araneoidea</taxon>
        <taxon>Araneidae</taxon>
        <taxon>Caerostris</taxon>
    </lineage>
</organism>
<keyword evidence="2" id="KW-1185">Reference proteome</keyword>
<protein>
    <submittedName>
        <fullName evidence="1">Uncharacterized protein</fullName>
    </submittedName>
</protein>
<reference evidence="1 2" key="1">
    <citation type="submission" date="2021-06" db="EMBL/GenBank/DDBJ databases">
        <title>Caerostris extrusa draft genome.</title>
        <authorList>
            <person name="Kono N."/>
            <person name="Arakawa K."/>
        </authorList>
    </citation>
    <scope>NUCLEOTIDE SEQUENCE [LARGE SCALE GENOMIC DNA]</scope>
</reference>
<gene>
    <name evidence="1" type="ORF">CEXT_476261</name>
</gene>
<dbReference type="Proteomes" id="UP001054945">
    <property type="component" value="Unassembled WGS sequence"/>
</dbReference>
<accession>A0AAV4WJL1</accession>
<proteinExistence type="predicted"/>
<dbReference type="EMBL" id="BPLR01016332">
    <property type="protein sequence ID" value="GIY83065.1"/>
    <property type="molecule type" value="Genomic_DNA"/>
</dbReference>
<name>A0AAV4WJL1_CAEEX</name>
<evidence type="ECO:0000313" key="2">
    <source>
        <dbReference type="Proteomes" id="UP001054945"/>
    </source>
</evidence>
<sequence length="83" mass="9741">MENLKRPTQEETDDDLLKQQELFMKEKTKSGVNLTKKYEQQNTSNVKQEIQDSFKKEDTLDICQEVKFLLYVLVAHTYGLGNI</sequence>